<reference evidence="2 3" key="1">
    <citation type="submission" date="2019-05" db="EMBL/GenBank/DDBJ databases">
        <title>Another draft genome of Portunus trituberculatus and its Hox gene families provides insights of decapod evolution.</title>
        <authorList>
            <person name="Jeong J.-H."/>
            <person name="Song I."/>
            <person name="Kim S."/>
            <person name="Choi T."/>
            <person name="Kim D."/>
            <person name="Ryu S."/>
            <person name="Kim W."/>
        </authorList>
    </citation>
    <scope>NUCLEOTIDE SEQUENCE [LARGE SCALE GENOMIC DNA]</scope>
    <source>
        <tissue evidence="2">Muscle</tissue>
    </source>
</reference>
<protein>
    <submittedName>
        <fullName evidence="2">Uncharacterized protein</fullName>
    </submittedName>
</protein>
<feature type="compositionally biased region" description="Gly residues" evidence="1">
    <location>
        <begin position="48"/>
        <end position="61"/>
    </location>
</feature>
<keyword evidence="3" id="KW-1185">Reference proteome</keyword>
<evidence type="ECO:0000313" key="3">
    <source>
        <dbReference type="Proteomes" id="UP000324222"/>
    </source>
</evidence>
<organism evidence="2 3">
    <name type="scientific">Portunus trituberculatus</name>
    <name type="common">Swimming crab</name>
    <name type="synonym">Neptunus trituberculatus</name>
    <dbReference type="NCBI Taxonomy" id="210409"/>
    <lineage>
        <taxon>Eukaryota</taxon>
        <taxon>Metazoa</taxon>
        <taxon>Ecdysozoa</taxon>
        <taxon>Arthropoda</taxon>
        <taxon>Crustacea</taxon>
        <taxon>Multicrustacea</taxon>
        <taxon>Malacostraca</taxon>
        <taxon>Eumalacostraca</taxon>
        <taxon>Eucarida</taxon>
        <taxon>Decapoda</taxon>
        <taxon>Pleocyemata</taxon>
        <taxon>Brachyura</taxon>
        <taxon>Eubrachyura</taxon>
        <taxon>Portunoidea</taxon>
        <taxon>Portunidae</taxon>
        <taxon>Portuninae</taxon>
        <taxon>Portunus</taxon>
    </lineage>
</organism>
<feature type="region of interest" description="Disordered" evidence="1">
    <location>
        <begin position="36"/>
        <end position="61"/>
    </location>
</feature>
<evidence type="ECO:0000256" key="1">
    <source>
        <dbReference type="SAM" id="MobiDB-lite"/>
    </source>
</evidence>
<name>A0A5B7HM10_PORTR</name>
<accession>A0A5B7HM10</accession>
<dbReference type="EMBL" id="VSRR010031751">
    <property type="protein sequence ID" value="MPC70809.1"/>
    <property type="molecule type" value="Genomic_DNA"/>
</dbReference>
<evidence type="ECO:0000313" key="2">
    <source>
        <dbReference type="EMBL" id="MPC70809.1"/>
    </source>
</evidence>
<sequence length="61" mass="6026">MKEGGRGFGMAAILSTASVDVEKSADRVGASALRWGLMEGEKEEEGGGEAGVGGGEGGGRL</sequence>
<gene>
    <name evidence="2" type="ORF">E2C01_065068</name>
</gene>
<dbReference type="AlphaFoldDB" id="A0A5B7HM10"/>
<dbReference type="Proteomes" id="UP000324222">
    <property type="component" value="Unassembled WGS sequence"/>
</dbReference>
<comment type="caution">
    <text evidence="2">The sequence shown here is derived from an EMBL/GenBank/DDBJ whole genome shotgun (WGS) entry which is preliminary data.</text>
</comment>
<proteinExistence type="predicted"/>